<proteinExistence type="predicted"/>
<evidence type="ECO:0000313" key="2">
    <source>
        <dbReference type="EMBL" id="RKO91358.1"/>
    </source>
</evidence>
<evidence type="ECO:0008006" key="4">
    <source>
        <dbReference type="Google" id="ProtNLM"/>
    </source>
</evidence>
<dbReference type="InterPro" id="IPR046347">
    <property type="entry name" value="bZIP_sf"/>
</dbReference>
<dbReference type="Gene3D" id="1.20.5.170">
    <property type="match status" value="1"/>
</dbReference>
<feature type="compositionally biased region" description="Pro residues" evidence="1">
    <location>
        <begin position="102"/>
        <end position="114"/>
    </location>
</feature>
<feature type="compositionally biased region" description="Polar residues" evidence="1">
    <location>
        <begin position="130"/>
        <end position="159"/>
    </location>
</feature>
<dbReference type="EMBL" id="KZ995103">
    <property type="protein sequence ID" value="RKO91358.1"/>
    <property type="molecule type" value="Genomic_DNA"/>
</dbReference>
<dbReference type="SUPFAM" id="SSF57959">
    <property type="entry name" value="Leucine zipper domain"/>
    <property type="match status" value="1"/>
</dbReference>
<evidence type="ECO:0000256" key="1">
    <source>
        <dbReference type="SAM" id="MobiDB-lite"/>
    </source>
</evidence>
<feature type="region of interest" description="Disordered" evidence="1">
    <location>
        <begin position="176"/>
        <end position="206"/>
    </location>
</feature>
<dbReference type="GO" id="GO:0003700">
    <property type="term" value="F:DNA-binding transcription factor activity"/>
    <property type="evidence" value="ECO:0007669"/>
    <property type="project" value="InterPro"/>
</dbReference>
<dbReference type="CDD" id="cd14688">
    <property type="entry name" value="bZIP_YAP"/>
    <property type="match status" value="1"/>
</dbReference>
<protein>
    <recommendedName>
        <fullName evidence="4">BZIP domain-containing protein</fullName>
    </recommendedName>
</protein>
<feature type="region of interest" description="Disordered" evidence="1">
    <location>
        <begin position="1"/>
        <end position="163"/>
    </location>
</feature>
<organism evidence="2 3">
    <name type="scientific">Blyttiomyces helicus</name>
    <dbReference type="NCBI Taxonomy" id="388810"/>
    <lineage>
        <taxon>Eukaryota</taxon>
        <taxon>Fungi</taxon>
        <taxon>Fungi incertae sedis</taxon>
        <taxon>Chytridiomycota</taxon>
        <taxon>Chytridiomycota incertae sedis</taxon>
        <taxon>Chytridiomycetes</taxon>
        <taxon>Chytridiomycetes incertae sedis</taxon>
        <taxon>Blyttiomyces</taxon>
    </lineage>
</organism>
<dbReference type="OrthoDB" id="2593073at2759"/>
<accession>A0A4P9WIT0</accession>
<name>A0A4P9WIT0_9FUNG</name>
<feature type="compositionally biased region" description="Polar residues" evidence="1">
    <location>
        <begin position="13"/>
        <end position="24"/>
    </location>
</feature>
<reference evidence="3" key="1">
    <citation type="journal article" date="2018" name="Nat. Microbiol.">
        <title>Leveraging single-cell genomics to expand the fungal tree of life.</title>
        <authorList>
            <person name="Ahrendt S.R."/>
            <person name="Quandt C.A."/>
            <person name="Ciobanu D."/>
            <person name="Clum A."/>
            <person name="Salamov A."/>
            <person name="Andreopoulos B."/>
            <person name="Cheng J.F."/>
            <person name="Woyke T."/>
            <person name="Pelin A."/>
            <person name="Henrissat B."/>
            <person name="Reynolds N.K."/>
            <person name="Benny G.L."/>
            <person name="Smith M.E."/>
            <person name="James T.Y."/>
            <person name="Grigoriev I.V."/>
        </authorList>
    </citation>
    <scope>NUCLEOTIDE SEQUENCE [LARGE SCALE GENOMIC DNA]</scope>
</reference>
<dbReference type="AlphaFoldDB" id="A0A4P9WIT0"/>
<evidence type="ECO:0000313" key="3">
    <source>
        <dbReference type="Proteomes" id="UP000269721"/>
    </source>
</evidence>
<keyword evidence="3" id="KW-1185">Reference proteome</keyword>
<feature type="compositionally biased region" description="Basic and acidic residues" evidence="1">
    <location>
        <begin position="176"/>
        <end position="189"/>
    </location>
</feature>
<dbReference type="Proteomes" id="UP000269721">
    <property type="component" value="Unassembled WGS sequence"/>
</dbReference>
<sequence length="206" mass="21921">MFQPSHAIDPRGQPQQLHQQSSRFQPDAALMLHPPNPGRDGGESPISVGGGSAGGGGRKRPTGSRPCAWEGNGSGHAAFGTQHGMADAGFPSPDRGRRGLRPPVPPPPPPPRSPPTALSPHTDSRPANARSGSPLSCTDDATSATPKLNAQRAEQNRTAQRAFWERRGKYIKELEEKSLKFDRMEDSLHRTSTHPAEAEDGGGRPA</sequence>
<gene>
    <name evidence="2" type="ORF">BDK51DRAFT_29785</name>
</gene>